<dbReference type="PROSITE" id="PS00141">
    <property type="entry name" value="ASP_PROTEASE"/>
    <property type="match status" value="1"/>
</dbReference>
<dbReference type="GO" id="GO:0004190">
    <property type="term" value="F:aspartic-type endopeptidase activity"/>
    <property type="evidence" value="ECO:0007669"/>
    <property type="project" value="InterPro"/>
</dbReference>
<organism evidence="1 2">
    <name type="scientific">Candidatus Harrisonbacteria bacterium CG10_big_fil_rev_8_21_14_0_10_42_17</name>
    <dbReference type="NCBI Taxonomy" id="1974584"/>
    <lineage>
        <taxon>Bacteria</taxon>
        <taxon>Candidatus Harrisoniibacteriota</taxon>
    </lineage>
</organism>
<dbReference type="EMBL" id="PFBA01000035">
    <property type="protein sequence ID" value="PIT92016.1"/>
    <property type="molecule type" value="Genomic_DNA"/>
</dbReference>
<accession>A0A2M6WH04</accession>
<evidence type="ECO:0000313" key="2">
    <source>
        <dbReference type="Proteomes" id="UP000228635"/>
    </source>
</evidence>
<dbReference type="GO" id="GO:0006508">
    <property type="term" value="P:proteolysis"/>
    <property type="evidence" value="ECO:0007669"/>
    <property type="project" value="InterPro"/>
</dbReference>
<evidence type="ECO:0000313" key="1">
    <source>
        <dbReference type="EMBL" id="PIT92016.1"/>
    </source>
</evidence>
<name>A0A2M6WH04_9BACT</name>
<protein>
    <recommendedName>
        <fullName evidence="3">Peptidase A2 domain-containing protein</fullName>
    </recommendedName>
</protein>
<dbReference type="Proteomes" id="UP000228635">
    <property type="component" value="Unassembled WGS sequence"/>
</dbReference>
<proteinExistence type="predicted"/>
<sequence>MKFRYQKLPILGSEKERRYISRPLIPVYLKGKNRTPSPYYALLDSGADRIIFPHELGEVVGIEKIESGFLESTTGIANQSLDVYYHNLDIQVVGDTRELPVEVGFA</sequence>
<dbReference type="AlphaFoldDB" id="A0A2M6WH04"/>
<gene>
    <name evidence="1" type="ORF">COU08_04135</name>
</gene>
<dbReference type="InterPro" id="IPR001969">
    <property type="entry name" value="Aspartic_peptidase_AS"/>
</dbReference>
<reference evidence="2" key="1">
    <citation type="submission" date="2017-09" db="EMBL/GenBank/DDBJ databases">
        <title>Depth-based differentiation of microbial function through sediment-hosted aquifers and enrichment of novel symbionts in the deep terrestrial subsurface.</title>
        <authorList>
            <person name="Probst A.J."/>
            <person name="Ladd B."/>
            <person name="Jarett J.K."/>
            <person name="Geller-Mcgrath D.E."/>
            <person name="Sieber C.M.K."/>
            <person name="Emerson J.B."/>
            <person name="Anantharaman K."/>
            <person name="Thomas B.C."/>
            <person name="Malmstrom R."/>
            <person name="Stieglmeier M."/>
            <person name="Klingl A."/>
            <person name="Woyke T."/>
            <person name="Ryan C.M."/>
            <person name="Banfield J.F."/>
        </authorList>
    </citation>
    <scope>NUCLEOTIDE SEQUENCE [LARGE SCALE GENOMIC DNA]</scope>
</reference>
<evidence type="ECO:0008006" key="3">
    <source>
        <dbReference type="Google" id="ProtNLM"/>
    </source>
</evidence>
<comment type="caution">
    <text evidence="1">The sequence shown here is derived from an EMBL/GenBank/DDBJ whole genome shotgun (WGS) entry which is preliminary data.</text>
</comment>